<dbReference type="AlphaFoldDB" id="A0A9P7R7R2"/>
<comment type="caution">
    <text evidence="2">The sequence shown here is derived from an EMBL/GenBank/DDBJ whole genome shotgun (WGS) entry which is preliminary data.</text>
</comment>
<organism evidence="2 3">
    <name type="scientific">Colletotrichum scovillei</name>
    <dbReference type="NCBI Taxonomy" id="1209932"/>
    <lineage>
        <taxon>Eukaryota</taxon>
        <taxon>Fungi</taxon>
        <taxon>Dikarya</taxon>
        <taxon>Ascomycota</taxon>
        <taxon>Pezizomycotina</taxon>
        <taxon>Sordariomycetes</taxon>
        <taxon>Hypocreomycetidae</taxon>
        <taxon>Glomerellales</taxon>
        <taxon>Glomerellaceae</taxon>
        <taxon>Colletotrichum</taxon>
        <taxon>Colletotrichum acutatum species complex</taxon>
    </lineage>
</organism>
<feature type="region of interest" description="Disordered" evidence="1">
    <location>
        <begin position="60"/>
        <end position="88"/>
    </location>
</feature>
<dbReference type="Proteomes" id="UP000699042">
    <property type="component" value="Unassembled WGS sequence"/>
</dbReference>
<evidence type="ECO:0000313" key="3">
    <source>
        <dbReference type="Proteomes" id="UP000699042"/>
    </source>
</evidence>
<proteinExistence type="predicted"/>
<gene>
    <name evidence="2" type="ORF">JMJ77_002320</name>
</gene>
<evidence type="ECO:0000256" key="1">
    <source>
        <dbReference type="SAM" id="MobiDB-lite"/>
    </source>
</evidence>
<accession>A0A9P7R7R2</accession>
<dbReference type="EMBL" id="JAESDN010000004">
    <property type="protein sequence ID" value="KAG7051703.1"/>
    <property type="molecule type" value="Genomic_DNA"/>
</dbReference>
<keyword evidence="3" id="KW-1185">Reference proteome</keyword>
<name>A0A9P7R7R2_9PEZI</name>
<evidence type="ECO:0000313" key="2">
    <source>
        <dbReference type="EMBL" id="KAG7051703.1"/>
    </source>
</evidence>
<sequence>MLSPSLFPFGMMYEGFSFLLAKTQKWHQQHESRSYTRLFCVADCAATYLPILLVGSRQIPRQPEGLPSHRADSPQPRDLTLDEQPDSL</sequence>
<reference evidence="2" key="1">
    <citation type="submission" date="2021-05" db="EMBL/GenBank/DDBJ databases">
        <title>Comparative genomics of three Colletotrichum scovillei strains and genetic complementation revealed genes involved fungal growth and virulence on chili pepper.</title>
        <authorList>
            <person name="Hsieh D.-K."/>
            <person name="Chuang S.-C."/>
            <person name="Chen C.-Y."/>
            <person name="Chao Y.-T."/>
            <person name="Lu M.-Y.J."/>
            <person name="Lee M.-H."/>
            <person name="Shih M.-C."/>
        </authorList>
    </citation>
    <scope>NUCLEOTIDE SEQUENCE</scope>
    <source>
        <strain evidence="2">Coll-153</strain>
    </source>
</reference>
<protein>
    <submittedName>
        <fullName evidence="2">Uncharacterized protein</fullName>
    </submittedName>
</protein>